<dbReference type="Pfam" id="PF00732">
    <property type="entry name" value="GMC_oxred_N"/>
    <property type="match status" value="1"/>
</dbReference>
<evidence type="ECO:0000313" key="4">
    <source>
        <dbReference type="EMBL" id="CAG7555672.1"/>
    </source>
</evidence>
<dbReference type="PROSITE" id="PS00623">
    <property type="entry name" value="GMC_OXRED_1"/>
    <property type="match status" value="1"/>
</dbReference>
<dbReference type="GO" id="GO:0044550">
    <property type="term" value="P:secondary metabolite biosynthetic process"/>
    <property type="evidence" value="ECO:0007669"/>
    <property type="project" value="TreeGrafter"/>
</dbReference>
<dbReference type="AlphaFoldDB" id="A0A8J2IG68"/>
<dbReference type="PANTHER" id="PTHR11552:SF115">
    <property type="entry name" value="DEHYDROGENASE XPTC-RELATED"/>
    <property type="match status" value="1"/>
</dbReference>
<accession>A0A8J2IG68</accession>
<feature type="signal peptide" evidence="2">
    <location>
        <begin position="1"/>
        <end position="20"/>
    </location>
</feature>
<evidence type="ECO:0000256" key="1">
    <source>
        <dbReference type="RuleBase" id="RU003968"/>
    </source>
</evidence>
<dbReference type="EMBL" id="CAJSTJ010000066">
    <property type="protein sequence ID" value="CAG7555672.1"/>
    <property type="molecule type" value="Genomic_DNA"/>
</dbReference>
<sequence length="356" mass="38701">MLGSTLALAIGFLCVQNTFARPIKGIERATIEDEYDFIIAGGGTAGLVVANRLTESGKFRVLVLEAGPDPNVVAAYKPLGGNSLITGKDRRLIGDLTQRHKKALMEEFSPTIVSIVLPNEGSCLTETGGKGLGGSSMINGFYYGRGTSTVYDLWEARGNPGWSWDDVYPLFIKGTHFNPQNESKGFDDTYKTYNRSAYGDGPLEIAYQGYVPETSIAFMNACEAANIPVVEDYNTGNSTGVKQGTATLDKNLLRSSSYDGYLKQALDRKNLDVLYYAPVQQLLSNTEGDKPKVTGVRFMDHPTGRTHQVHASKEVIVAMGAFQSPQLLMVSGFGPSSELEKFAIEPILINENIGRK</sequence>
<dbReference type="PANTHER" id="PTHR11552">
    <property type="entry name" value="GLUCOSE-METHANOL-CHOLINE GMC OXIDOREDUCTASE"/>
    <property type="match status" value="1"/>
</dbReference>
<dbReference type="GO" id="GO:0016614">
    <property type="term" value="F:oxidoreductase activity, acting on CH-OH group of donors"/>
    <property type="evidence" value="ECO:0007669"/>
    <property type="project" value="InterPro"/>
</dbReference>
<dbReference type="GO" id="GO:0050660">
    <property type="term" value="F:flavin adenine dinucleotide binding"/>
    <property type="evidence" value="ECO:0007669"/>
    <property type="project" value="InterPro"/>
</dbReference>
<comment type="caution">
    <text evidence="4">The sequence shown here is derived from an EMBL/GenBank/DDBJ whole genome shotgun (WGS) entry which is preliminary data.</text>
</comment>
<keyword evidence="1" id="KW-0285">Flavoprotein</keyword>
<dbReference type="Proteomes" id="UP000693738">
    <property type="component" value="Unassembled WGS sequence"/>
</dbReference>
<evidence type="ECO:0000313" key="5">
    <source>
        <dbReference type="Proteomes" id="UP000693738"/>
    </source>
</evidence>
<organism evidence="4 5">
    <name type="scientific">Fusarium equiseti</name>
    <name type="common">Fusarium scirpi</name>
    <dbReference type="NCBI Taxonomy" id="61235"/>
    <lineage>
        <taxon>Eukaryota</taxon>
        <taxon>Fungi</taxon>
        <taxon>Dikarya</taxon>
        <taxon>Ascomycota</taxon>
        <taxon>Pezizomycotina</taxon>
        <taxon>Sordariomycetes</taxon>
        <taxon>Hypocreomycetidae</taxon>
        <taxon>Hypocreales</taxon>
        <taxon>Nectriaceae</taxon>
        <taxon>Fusarium</taxon>
        <taxon>Fusarium incarnatum-equiseti species complex</taxon>
    </lineage>
</organism>
<feature type="domain" description="Glucose-methanol-choline oxidoreductase N-terminal" evidence="3">
    <location>
        <begin position="129"/>
        <end position="152"/>
    </location>
</feature>
<reference evidence="4" key="1">
    <citation type="submission" date="2021-05" db="EMBL/GenBank/DDBJ databases">
        <authorList>
            <person name="Khan N."/>
        </authorList>
    </citation>
    <scope>NUCLEOTIDE SEQUENCE</scope>
</reference>
<keyword evidence="2" id="KW-0732">Signal</keyword>
<evidence type="ECO:0000256" key="2">
    <source>
        <dbReference type="SAM" id="SignalP"/>
    </source>
</evidence>
<protein>
    <recommendedName>
        <fullName evidence="3">Glucose-methanol-choline oxidoreductase N-terminal domain-containing protein</fullName>
    </recommendedName>
</protein>
<comment type="similarity">
    <text evidence="1">Belongs to the GMC oxidoreductase family.</text>
</comment>
<keyword evidence="1" id="KW-0274">FAD</keyword>
<gene>
    <name evidence="4" type="ORF">FEQUK3_LOCUS1352</name>
</gene>
<proteinExistence type="inferred from homology"/>
<dbReference type="InterPro" id="IPR000172">
    <property type="entry name" value="GMC_OxRdtase_N"/>
</dbReference>
<evidence type="ECO:0000259" key="3">
    <source>
        <dbReference type="PROSITE" id="PS00623"/>
    </source>
</evidence>
<name>A0A8J2IG68_FUSEQ</name>
<feature type="chain" id="PRO_5035265348" description="Glucose-methanol-choline oxidoreductase N-terminal domain-containing protein" evidence="2">
    <location>
        <begin position="21"/>
        <end position="356"/>
    </location>
</feature>
<dbReference type="InterPro" id="IPR012132">
    <property type="entry name" value="GMC_OxRdtase"/>
</dbReference>